<evidence type="ECO:0000313" key="2">
    <source>
        <dbReference type="EMBL" id="KAF6427863.1"/>
    </source>
</evidence>
<sequence>MNTICECNPSLTCCTFPEIALPAPRTNRFQMRQISRLPSLSLSICQQINRSSQYSNSLQIESIFSIPSLNLCFPWSSLSLCLCLLNARFISTTIIFPFNNMITWPGYTDLNLQSKSFQLIIIFMLPFKFPLCIIVFLYFRALPCAGIMAMGLHLNPGA</sequence>
<keyword evidence="1" id="KW-0472">Membrane</keyword>
<keyword evidence="3" id="KW-1185">Reference proteome</keyword>
<evidence type="ECO:0000313" key="3">
    <source>
        <dbReference type="Proteomes" id="UP000593571"/>
    </source>
</evidence>
<dbReference type="AlphaFoldDB" id="A0A7J8DXJ6"/>
<name>A0A7J8DXJ6_ROUAE</name>
<feature type="transmembrane region" description="Helical" evidence="1">
    <location>
        <begin position="72"/>
        <end position="96"/>
    </location>
</feature>
<gene>
    <name evidence="2" type="ORF">HJG63_008347</name>
</gene>
<organism evidence="2 3">
    <name type="scientific">Rousettus aegyptiacus</name>
    <name type="common">Egyptian fruit bat</name>
    <name type="synonym">Pteropus aegyptiacus</name>
    <dbReference type="NCBI Taxonomy" id="9407"/>
    <lineage>
        <taxon>Eukaryota</taxon>
        <taxon>Metazoa</taxon>
        <taxon>Chordata</taxon>
        <taxon>Craniata</taxon>
        <taxon>Vertebrata</taxon>
        <taxon>Euteleostomi</taxon>
        <taxon>Mammalia</taxon>
        <taxon>Eutheria</taxon>
        <taxon>Laurasiatheria</taxon>
        <taxon>Chiroptera</taxon>
        <taxon>Yinpterochiroptera</taxon>
        <taxon>Pteropodoidea</taxon>
        <taxon>Pteropodidae</taxon>
        <taxon>Rousettinae</taxon>
        <taxon>Rousettus</taxon>
    </lineage>
</organism>
<protein>
    <submittedName>
        <fullName evidence="2">Uncharacterized protein</fullName>
    </submittedName>
</protein>
<proteinExistence type="predicted"/>
<feature type="transmembrane region" description="Helical" evidence="1">
    <location>
        <begin position="116"/>
        <end position="139"/>
    </location>
</feature>
<keyword evidence="1" id="KW-0812">Transmembrane</keyword>
<comment type="caution">
    <text evidence="2">The sequence shown here is derived from an EMBL/GenBank/DDBJ whole genome shotgun (WGS) entry which is preliminary data.</text>
</comment>
<dbReference type="Proteomes" id="UP000593571">
    <property type="component" value="Unassembled WGS sequence"/>
</dbReference>
<keyword evidence="1" id="KW-1133">Transmembrane helix</keyword>
<reference evidence="2 3" key="1">
    <citation type="journal article" date="2020" name="Nature">
        <title>Six reference-quality genomes reveal evolution of bat adaptations.</title>
        <authorList>
            <person name="Jebb D."/>
            <person name="Huang Z."/>
            <person name="Pippel M."/>
            <person name="Hughes G.M."/>
            <person name="Lavrichenko K."/>
            <person name="Devanna P."/>
            <person name="Winkler S."/>
            <person name="Jermiin L.S."/>
            <person name="Skirmuntt E.C."/>
            <person name="Katzourakis A."/>
            <person name="Burkitt-Gray L."/>
            <person name="Ray D.A."/>
            <person name="Sullivan K.A.M."/>
            <person name="Roscito J.G."/>
            <person name="Kirilenko B.M."/>
            <person name="Davalos L.M."/>
            <person name="Corthals A.P."/>
            <person name="Power M.L."/>
            <person name="Jones G."/>
            <person name="Ransome R.D."/>
            <person name="Dechmann D.K.N."/>
            <person name="Locatelli A.G."/>
            <person name="Puechmaille S.J."/>
            <person name="Fedrigo O."/>
            <person name="Jarvis E.D."/>
            <person name="Hiller M."/>
            <person name="Vernes S.C."/>
            <person name="Myers E.W."/>
            <person name="Teeling E.C."/>
        </authorList>
    </citation>
    <scope>NUCLEOTIDE SEQUENCE [LARGE SCALE GENOMIC DNA]</scope>
    <source>
        <strain evidence="2">MRouAeg1</strain>
        <tissue evidence="2">Muscle</tissue>
    </source>
</reference>
<dbReference type="EMBL" id="JACASE010000011">
    <property type="protein sequence ID" value="KAF6427863.1"/>
    <property type="molecule type" value="Genomic_DNA"/>
</dbReference>
<evidence type="ECO:0000256" key="1">
    <source>
        <dbReference type="SAM" id="Phobius"/>
    </source>
</evidence>
<accession>A0A7J8DXJ6</accession>